<dbReference type="InterPro" id="IPR000757">
    <property type="entry name" value="Beta-glucanase-like"/>
</dbReference>
<dbReference type="Pfam" id="PF00722">
    <property type="entry name" value="Glyco_hydro_16"/>
    <property type="match status" value="1"/>
</dbReference>
<evidence type="ECO:0000259" key="2">
    <source>
        <dbReference type="PROSITE" id="PS51762"/>
    </source>
</evidence>
<keyword evidence="4" id="KW-0378">Hydrolase</keyword>
<dbReference type="Proteomes" id="UP000317429">
    <property type="component" value="Chromosome"/>
</dbReference>
<evidence type="ECO:0000256" key="1">
    <source>
        <dbReference type="ARBA" id="ARBA00006865"/>
    </source>
</evidence>
<dbReference type="InterPro" id="IPR036439">
    <property type="entry name" value="Dockerin_dom_sf"/>
</dbReference>
<dbReference type="GO" id="GO:0042972">
    <property type="term" value="F:licheninase activity"/>
    <property type="evidence" value="ECO:0007669"/>
    <property type="project" value="UniProtKB-EC"/>
</dbReference>
<dbReference type="OrthoDB" id="9809583at2"/>
<dbReference type="KEGG" id="pnd:Pla175_13370"/>
<dbReference type="PANTHER" id="PTHR10963:SF55">
    <property type="entry name" value="GLYCOSIDE HYDROLASE FAMILY 16 PROTEIN"/>
    <property type="match status" value="1"/>
</dbReference>
<keyword evidence="5" id="KW-1185">Reference proteome</keyword>
<dbReference type="SUPFAM" id="SSF63446">
    <property type="entry name" value="Type I dockerin domain"/>
    <property type="match status" value="1"/>
</dbReference>
<dbReference type="Gene3D" id="2.60.120.260">
    <property type="entry name" value="Galactose-binding domain-like"/>
    <property type="match status" value="1"/>
</dbReference>
<evidence type="ECO:0000313" key="5">
    <source>
        <dbReference type="Proteomes" id="UP000317429"/>
    </source>
</evidence>
<dbReference type="PROSITE" id="PS51766">
    <property type="entry name" value="DOCKERIN"/>
    <property type="match status" value="1"/>
</dbReference>
<dbReference type="CDD" id="cd14256">
    <property type="entry name" value="Dockerin_I"/>
    <property type="match status" value="1"/>
</dbReference>
<feature type="domain" description="GH16" evidence="2">
    <location>
        <begin position="28"/>
        <end position="273"/>
    </location>
</feature>
<dbReference type="AlphaFoldDB" id="A0A518D941"/>
<proteinExistence type="inferred from homology"/>
<dbReference type="CDD" id="cd08023">
    <property type="entry name" value="GH16_laminarinase_like"/>
    <property type="match status" value="1"/>
</dbReference>
<dbReference type="Gene3D" id="2.60.120.200">
    <property type="match status" value="1"/>
</dbReference>
<evidence type="ECO:0000313" key="4">
    <source>
        <dbReference type="EMBL" id="QDU87970.1"/>
    </source>
</evidence>
<feature type="domain" description="Dockerin" evidence="3">
    <location>
        <begin position="448"/>
        <end position="515"/>
    </location>
</feature>
<dbReference type="RefSeq" id="WP_145282390.1">
    <property type="nucleotide sequence ID" value="NZ_CP036291.1"/>
</dbReference>
<dbReference type="Pfam" id="PF00404">
    <property type="entry name" value="Dockerin_1"/>
    <property type="match status" value="1"/>
</dbReference>
<dbReference type="InterPro" id="IPR013320">
    <property type="entry name" value="ConA-like_dom_sf"/>
</dbReference>
<organism evidence="4 5">
    <name type="scientific">Pirellulimonas nuda</name>
    <dbReference type="NCBI Taxonomy" id="2528009"/>
    <lineage>
        <taxon>Bacteria</taxon>
        <taxon>Pseudomonadati</taxon>
        <taxon>Planctomycetota</taxon>
        <taxon>Planctomycetia</taxon>
        <taxon>Pirellulales</taxon>
        <taxon>Lacipirellulaceae</taxon>
        <taxon>Pirellulimonas</taxon>
    </lineage>
</organism>
<dbReference type="Gene3D" id="1.10.1330.10">
    <property type="entry name" value="Dockerin domain"/>
    <property type="match status" value="1"/>
</dbReference>
<dbReference type="InterPro" id="IPR018247">
    <property type="entry name" value="EF_Hand_1_Ca_BS"/>
</dbReference>
<dbReference type="GO" id="GO:0000272">
    <property type="term" value="P:polysaccharide catabolic process"/>
    <property type="evidence" value="ECO:0007669"/>
    <property type="project" value="InterPro"/>
</dbReference>
<protein>
    <submittedName>
        <fullName evidence="4">Beta-glucanase</fullName>
        <ecNumber evidence="4">3.2.1.73</ecNumber>
    </submittedName>
</protein>
<name>A0A518D941_9BACT</name>
<accession>A0A518D941</accession>
<dbReference type="PROSITE" id="PS51762">
    <property type="entry name" value="GH16_2"/>
    <property type="match status" value="1"/>
</dbReference>
<dbReference type="EC" id="3.2.1.73" evidence="4"/>
<dbReference type="InterPro" id="IPR016134">
    <property type="entry name" value="Dockerin_dom"/>
</dbReference>
<sequence>MTSFLASKGVLRRGLVWSAILPIVLTTADASCQGPQWDLVWEDDFNSFDPNRWQAVTSYAPTNNSRHAYLPSQVSIDSGDLVITSENIPAGSLPYRSGLVRTVASQQFGRWEVRAKLPVTTGMWPAIWLLPDTSAHPWPSGGEIDIMENRGNQPTRTSSAFHYGTSQPYRHDFVYDEQQTPTLAGALVRYDQGYHTYAVDWTPTYLRFYVDGVNYYTVYDEDVGGFLSQNAKPMQLILNTAVGGDFLPNPNASTVWPQQFRIDSVRVFEAADQPGAIELGNPGFEENDGSLAGWTVFGNDLPGNPNVRAANEAVRTGAASLKLFGSYRGGLSLSGVSQGITVQAGDEVTATLQALVRSADALAGGNRVEMKIEFYNAFGAKHGGAGMLGEHRLVVADAATGHDAWLPHTLQLIAPEGAAEARLAIVFEQSDYDGGAIHLDDILFASRPAVPLGDYNGDGAVDAADYTVWRDALGQTGDNLAADGDRSGAVDSLDLNVWRQHFAGAGGVSGQAVPSPNSGALAGVTLLVGIGAASKQTLQPAQHD</sequence>
<dbReference type="PROSITE" id="PS00018">
    <property type="entry name" value="EF_HAND_1"/>
    <property type="match status" value="1"/>
</dbReference>
<dbReference type="EMBL" id="CP036291">
    <property type="protein sequence ID" value="QDU87970.1"/>
    <property type="molecule type" value="Genomic_DNA"/>
</dbReference>
<gene>
    <name evidence="4" type="primary">bglA_1</name>
    <name evidence="4" type="ORF">Pla175_13370</name>
</gene>
<dbReference type="PANTHER" id="PTHR10963">
    <property type="entry name" value="GLYCOSYL HYDROLASE-RELATED"/>
    <property type="match status" value="1"/>
</dbReference>
<comment type="similarity">
    <text evidence="1">Belongs to the glycosyl hydrolase 16 family.</text>
</comment>
<reference evidence="4 5" key="1">
    <citation type="submission" date="2019-02" db="EMBL/GenBank/DDBJ databases">
        <title>Deep-cultivation of Planctomycetes and their phenomic and genomic characterization uncovers novel biology.</title>
        <authorList>
            <person name="Wiegand S."/>
            <person name="Jogler M."/>
            <person name="Boedeker C."/>
            <person name="Pinto D."/>
            <person name="Vollmers J."/>
            <person name="Rivas-Marin E."/>
            <person name="Kohn T."/>
            <person name="Peeters S.H."/>
            <person name="Heuer A."/>
            <person name="Rast P."/>
            <person name="Oberbeckmann S."/>
            <person name="Bunk B."/>
            <person name="Jeske O."/>
            <person name="Meyerdierks A."/>
            <person name="Storesund J.E."/>
            <person name="Kallscheuer N."/>
            <person name="Luecker S."/>
            <person name="Lage O.M."/>
            <person name="Pohl T."/>
            <person name="Merkel B.J."/>
            <person name="Hornburger P."/>
            <person name="Mueller R.-W."/>
            <person name="Bruemmer F."/>
            <person name="Labrenz M."/>
            <person name="Spormann A.M."/>
            <person name="Op den Camp H."/>
            <person name="Overmann J."/>
            <person name="Amann R."/>
            <person name="Jetten M.S.M."/>
            <person name="Mascher T."/>
            <person name="Medema M.H."/>
            <person name="Devos D.P."/>
            <person name="Kaster A.-K."/>
            <person name="Ovreas L."/>
            <person name="Rohde M."/>
            <person name="Galperin M.Y."/>
            <person name="Jogler C."/>
        </authorList>
    </citation>
    <scope>NUCLEOTIDE SEQUENCE [LARGE SCALE GENOMIC DNA]</scope>
    <source>
        <strain evidence="4 5">Pla175</strain>
    </source>
</reference>
<evidence type="ECO:0000259" key="3">
    <source>
        <dbReference type="PROSITE" id="PS51766"/>
    </source>
</evidence>
<dbReference type="SUPFAM" id="SSF49899">
    <property type="entry name" value="Concanavalin A-like lectins/glucanases"/>
    <property type="match status" value="1"/>
</dbReference>
<dbReference type="InterPro" id="IPR050546">
    <property type="entry name" value="Glycosyl_Hydrlase_16"/>
</dbReference>
<keyword evidence="4" id="KW-0326">Glycosidase</keyword>
<dbReference type="InterPro" id="IPR002105">
    <property type="entry name" value="Dockerin_1_rpt"/>
</dbReference>